<evidence type="ECO:0000313" key="2">
    <source>
        <dbReference type="EMBL" id="JAR98516.1"/>
    </source>
</evidence>
<reference evidence="2" key="1">
    <citation type="submission" date="2016-04" db="EMBL/GenBank/DDBJ databases">
        <authorList>
            <person name="Calderon-Fernandez G.M.Sr."/>
        </authorList>
    </citation>
    <scope>NUCLEOTIDE SEQUENCE</scope>
    <source>
        <strain evidence="2">Int1</strain>
        <tissue evidence="2">Integument</tissue>
    </source>
</reference>
<evidence type="ECO:0000256" key="1">
    <source>
        <dbReference type="SAM" id="Phobius"/>
    </source>
</evidence>
<name>A0A170X5B6_TRIIF</name>
<feature type="transmembrane region" description="Helical" evidence="1">
    <location>
        <begin position="13"/>
        <end position="30"/>
    </location>
</feature>
<proteinExistence type="predicted"/>
<reference evidence="2" key="2">
    <citation type="journal article" date="2017" name="J. Med. Entomol.">
        <title>Transcriptome Analysis of the Triatoma infestans (Hemiptera: Reduviidae) Integument.</title>
        <authorList>
            <person name="Calderon-Fernandez G.M."/>
            <person name="Moriconi D.E."/>
            <person name="Dulbecco A.B."/>
            <person name="Juarez M.P."/>
        </authorList>
    </citation>
    <scope>NUCLEOTIDE SEQUENCE</scope>
    <source>
        <strain evidence="2">Int1</strain>
        <tissue evidence="2">Integument</tissue>
    </source>
</reference>
<keyword evidence="2" id="KW-0347">Helicase</keyword>
<feature type="non-terminal residue" evidence="2">
    <location>
        <position position="1"/>
    </location>
</feature>
<keyword evidence="1" id="KW-0472">Membrane</keyword>
<organism evidence="2">
    <name type="scientific">Triatoma infestans</name>
    <name type="common">Assassin bug</name>
    <dbReference type="NCBI Taxonomy" id="30076"/>
    <lineage>
        <taxon>Eukaryota</taxon>
        <taxon>Metazoa</taxon>
        <taxon>Ecdysozoa</taxon>
        <taxon>Arthropoda</taxon>
        <taxon>Hexapoda</taxon>
        <taxon>Insecta</taxon>
        <taxon>Pterygota</taxon>
        <taxon>Neoptera</taxon>
        <taxon>Paraneoptera</taxon>
        <taxon>Hemiptera</taxon>
        <taxon>Heteroptera</taxon>
        <taxon>Panheteroptera</taxon>
        <taxon>Cimicomorpha</taxon>
        <taxon>Reduviidae</taxon>
        <taxon>Triatominae</taxon>
        <taxon>Triatoma</taxon>
    </lineage>
</organism>
<dbReference type="GO" id="GO:0004386">
    <property type="term" value="F:helicase activity"/>
    <property type="evidence" value="ECO:0007669"/>
    <property type="project" value="UniProtKB-KW"/>
</dbReference>
<keyword evidence="2" id="KW-0378">Hydrolase</keyword>
<dbReference type="EMBL" id="GEMB01004776">
    <property type="protein sequence ID" value="JAR98516.1"/>
    <property type="molecule type" value="Transcribed_RNA"/>
</dbReference>
<accession>A0A170X5B6</accession>
<protein>
    <submittedName>
        <fullName evidence="2">Atp-dependent dna helicase pif1-like protein</fullName>
    </submittedName>
</protein>
<keyword evidence="2" id="KW-0547">Nucleotide-binding</keyword>
<keyword evidence="1" id="KW-0812">Transmembrane</keyword>
<keyword evidence="2" id="KW-0067">ATP-binding</keyword>
<dbReference type="AlphaFoldDB" id="A0A170X5B6"/>
<sequence>PNSKSSRWIDLKVLHNVAFLYKNVYIYFLFRSSHGNWKFRAYREVGRNRQTQTRCDRGALSSEDILHRIRQETHKHGLDFTEEIYSETLIFIEGLCLAMCGRLLAQWRVTVPNRSTNATFERETAQRVITNHTPEMT</sequence>
<keyword evidence="1" id="KW-1133">Transmembrane helix</keyword>